<keyword evidence="3" id="KW-0804">Transcription</keyword>
<feature type="transmembrane region" description="Helical" evidence="5">
    <location>
        <begin position="78"/>
        <end position="94"/>
    </location>
</feature>
<accession>A0ABW6AHD1</accession>
<dbReference type="PANTHER" id="PTHR43280">
    <property type="entry name" value="ARAC-FAMILY TRANSCRIPTIONAL REGULATOR"/>
    <property type="match status" value="1"/>
</dbReference>
<dbReference type="InterPro" id="IPR009057">
    <property type="entry name" value="Homeodomain-like_sf"/>
</dbReference>
<proteinExistence type="predicted"/>
<evidence type="ECO:0000256" key="1">
    <source>
        <dbReference type="ARBA" id="ARBA00023015"/>
    </source>
</evidence>
<dbReference type="PROSITE" id="PS00041">
    <property type="entry name" value="HTH_ARAC_FAMILY_1"/>
    <property type="match status" value="1"/>
</dbReference>
<evidence type="ECO:0000256" key="5">
    <source>
        <dbReference type="SAM" id="Phobius"/>
    </source>
</evidence>
<dbReference type="PANTHER" id="PTHR43280:SF29">
    <property type="entry name" value="ARAC-FAMILY TRANSCRIPTIONAL REGULATOR"/>
    <property type="match status" value="1"/>
</dbReference>
<dbReference type="PROSITE" id="PS01124">
    <property type="entry name" value="HTH_ARAC_FAMILY_2"/>
    <property type="match status" value="1"/>
</dbReference>
<dbReference type="Pfam" id="PF12833">
    <property type="entry name" value="HTH_18"/>
    <property type="match status" value="1"/>
</dbReference>
<evidence type="ECO:0000313" key="7">
    <source>
        <dbReference type="EMBL" id="MFD2933927.1"/>
    </source>
</evidence>
<feature type="transmembrane region" description="Helical" evidence="5">
    <location>
        <begin position="229"/>
        <end position="254"/>
    </location>
</feature>
<keyword evidence="5" id="KW-0812">Transmembrane</keyword>
<feature type="transmembrane region" description="Helical" evidence="5">
    <location>
        <begin position="101"/>
        <end position="121"/>
    </location>
</feature>
<dbReference type="EMBL" id="JBHUOM010000002">
    <property type="protein sequence ID" value="MFD2933927.1"/>
    <property type="molecule type" value="Genomic_DNA"/>
</dbReference>
<evidence type="ECO:0000256" key="4">
    <source>
        <dbReference type="SAM" id="MobiDB-lite"/>
    </source>
</evidence>
<comment type="caution">
    <text evidence="7">The sequence shown here is derived from an EMBL/GenBank/DDBJ whole genome shotgun (WGS) entry which is preliminary data.</text>
</comment>
<feature type="transmembrane region" description="Helical" evidence="5">
    <location>
        <begin position="204"/>
        <end position="223"/>
    </location>
</feature>
<feature type="transmembrane region" description="Helical" evidence="5">
    <location>
        <begin position="163"/>
        <end position="183"/>
    </location>
</feature>
<feature type="compositionally biased region" description="Polar residues" evidence="4">
    <location>
        <begin position="398"/>
        <end position="407"/>
    </location>
</feature>
<dbReference type="InterPro" id="IPR018062">
    <property type="entry name" value="HTH_AraC-typ_CS"/>
</dbReference>
<dbReference type="Gene3D" id="1.10.10.60">
    <property type="entry name" value="Homeodomain-like"/>
    <property type="match status" value="1"/>
</dbReference>
<feature type="transmembrane region" description="Helical" evidence="5">
    <location>
        <begin position="6"/>
        <end position="30"/>
    </location>
</feature>
<keyword evidence="5" id="KW-0472">Membrane</keyword>
<name>A0ABW6AHD1_9BACT</name>
<dbReference type="RefSeq" id="WP_381498932.1">
    <property type="nucleotide sequence ID" value="NZ_JBHUOM010000002.1"/>
</dbReference>
<dbReference type="Proteomes" id="UP001597512">
    <property type="component" value="Unassembled WGS sequence"/>
</dbReference>
<evidence type="ECO:0000313" key="8">
    <source>
        <dbReference type="Proteomes" id="UP001597512"/>
    </source>
</evidence>
<evidence type="ECO:0000256" key="2">
    <source>
        <dbReference type="ARBA" id="ARBA00023125"/>
    </source>
</evidence>
<dbReference type="PRINTS" id="PR00032">
    <property type="entry name" value="HTHARAC"/>
</dbReference>
<keyword evidence="8" id="KW-1185">Reference proteome</keyword>
<dbReference type="InterPro" id="IPR020449">
    <property type="entry name" value="Tscrpt_reg_AraC-type_HTH"/>
</dbReference>
<feature type="region of interest" description="Disordered" evidence="4">
    <location>
        <begin position="386"/>
        <end position="407"/>
    </location>
</feature>
<dbReference type="SMART" id="SM00342">
    <property type="entry name" value="HTH_ARAC"/>
    <property type="match status" value="1"/>
</dbReference>
<keyword evidence="1" id="KW-0805">Transcription regulation</keyword>
<feature type="transmembrane region" description="Helical" evidence="5">
    <location>
        <begin position="42"/>
        <end position="66"/>
    </location>
</feature>
<reference evidence="8" key="1">
    <citation type="journal article" date="2019" name="Int. J. Syst. Evol. Microbiol.">
        <title>The Global Catalogue of Microorganisms (GCM) 10K type strain sequencing project: providing services to taxonomists for standard genome sequencing and annotation.</title>
        <authorList>
            <consortium name="The Broad Institute Genomics Platform"/>
            <consortium name="The Broad Institute Genome Sequencing Center for Infectious Disease"/>
            <person name="Wu L."/>
            <person name="Ma J."/>
        </authorList>
    </citation>
    <scope>NUCLEOTIDE SEQUENCE [LARGE SCALE GENOMIC DNA]</scope>
    <source>
        <strain evidence="8">KCTC 52490</strain>
    </source>
</reference>
<gene>
    <name evidence="7" type="ORF">ACFS25_09055</name>
</gene>
<dbReference type="SUPFAM" id="SSF46689">
    <property type="entry name" value="Homeodomain-like"/>
    <property type="match status" value="1"/>
</dbReference>
<protein>
    <submittedName>
        <fullName evidence="7">Helix-turn-helix domain-containing protein</fullName>
    </submittedName>
</protein>
<evidence type="ECO:0000259" key="6">
    <source>
        <dbReference type="PROSITE" id="PS01124"/>
    </source>
</evidence>
<sequence length="407" mass="46165">MQTLPIHLDLFALIIFLGVAQGIFLGVFFLTGSRGRSVASRCLGCLMLAVSAVIGEMFLCYSNYMFRVLAIVDFSEPLNFLMAPLFFLFVFARIRGRLPKGWGWHFLPAALWAINAISWLYQPVEVKYNNYLNAYHPELPFISEPPSYLSEDFFGLRDYINELTILSCLLYNVAALVIIYRAYRQAGQRFWQNSPVRLAQLRNQSLLFLVLPILIVIIKPQFYQDLGDYLLACYLTLTIYITSIRVMTGSIYFADEIKIPPVLSAIGTESKKKYEKSALSEEVEDAVLGKLTRLLEAERPYLDSALSLPKLASLLDTSPHHLSQLLNDRLGQTFFDWLATYRIAEAQRLLDDPTTSYLKIDEIAERVGYNSPSAFHTAFKRLTSQTPAQYRQKIGPTGSHSTSSRSA</sequence>
<dbReference type="InterPro" id="IPR018060">
    <property type="entry name" value="HTH_AraC"/>
</dbReference>
<keyword evidence="5" id="KW-1133">Transmembrane helix</keyword>
<keyword evidence="2" id="KW-0238">DNA-binding</keyword>
<evidence type="ECO:0000256" key="3">
    <source>
        <dbReference type="ARBA" id="ARBA00023163"/>
    </source>
</evidence>
<feature type="domain" description="HTH araC/xylS-type" evidence="6">
    <location>
        <begin position="292"/>
        <end position="393"/>
    </location>
</feature>
<organism evidence="7 8">
    <name type="scientific">Spirosoma flavum</name>
    <dbReference type="NCBI Taxonomy" id="2048557"/>
    <lineage>
        <taxon>Bacteria</taxon>
        <taxon>Pseudomonadati</taxon>
        <taxon>Bacteroidota</taxon>
        <taxon>Cytophagia</taxon>
        <taxon>Cytophagales</taxon>
        <taxon>Cytophagaceae</taxon>
        <taxon>Spirosoma</taxon>
    </lineage>
</organism>